<feature type="domain" description="Reverse transcriptase zinc-binding" evidence="1">
    <location>
        <begin position="64"/>
        <end position="148"/>
    </location>
</feature>
<protein>
    <recommendedName>
        <fullName evidence="1">Reverse transcriptase zinc-binding domain-containing protein</fullName>
    </recommendedName>
</protein>
<reference evidence="2 3" key="1">
    <citation type="submission" date="2024-04" db="EMBL/GenBank/DDBJ databases">
        <title>Genome assembly C_amara_ONT_v2.</title>
        <authorList>
            <person name="Yant L."/>
            <person name="Moore C."/>
            <person name="Slenker M."/>
        </authorList>
    </citation>
    <scope>NUCLEOTIDE SEQUENCE [LARGE SCALE GENOMIC DNA]</scope>
    <source>
        <tissue evidence="2">Leaf</tissue>
    </source>
</reference>
<sequence length="245" mass="28577">MELGIPSLSTVASACTPLGWRLRPARSATALELQMYLTTIEVPLHSGPEDEFFWSTSEREFLSFNAQSTWNDLRPRDSIKDWAPKIWFKGATPRHAFNMWIAHLDRLPTRQRLLSWGLHITSECCLCSAHEESRDHLLLRCEFSESVWHLVLARLGMPISTFVTWTALIEWSSLSSTSSPSLLRRLVSQNVVYLIWQERNNRLHNQITTTPEQLFWVLDRSIRDTILARKKQNVFRNLMQKWLSN</sequence>
<comment type="caution">
    <text evidence="2">The sequence shown here is derived from an EMBL/GenBank/DDBJ whole genome shotgun (WGS) entry which is preliminary data.</text>
</comment>
<dbReference type="Proteomes" id="UP001558713">
    <property type="component" value="Unassembled WGS sequence"/>
</dbReference>
<evidence type="ECO:0000313" key="3">
    <source>
        <dbReference type="Proteomes" id="UP001558713"/>
    </source>
</evidence>
<accession>A0ABD0ZKQ6</accession>
<dbReference type="InterPro" id="IPR026960">
    <property type="entry name" value="RVT-Znf"/>
</dbReference>
<dbReference type="Pfam" id="PF13966">
    <property type="entry name" value="zf-RVT"/>
    <property type="match status" value="1"/>
</dbReference>
<gene>
    <name evidence="2" type="ORF">V5N11_032192</name>
</gene>
<keyword evidence="3" id="KW-1185">Reference proteome</keyword>
<evidence type="ECO:0000313" key="2">
    <source>
        <dbReference type="EMBL" id="KAL1191019.1"/>
    </source>
</evidence>
<organism evidence="2 3">
    <name type="scientific">Cardamine amara subsp. amara</name>
    <dbReference type="NCBI Taxonomy" id="228776"/>
    <lineage>
        <taxon>Eukaryota</taxon>
        <taxon>Viridiplantae</taxon>
        <taxon>Streptophyta</taxon>
        <taxon>Embryophyta</taxon>
        <taxon>Tracheophyta</taxon>
        <taxon>Spermatophyta</taxon>
        <taxon>Magnoliopsida</taxon>
        <taxon>eudicotyledons</taxon>
        <taxon>Gunneridae</taxon>
        <taxon>Pentapetalae</taxon>
        <taxon>rosids</taxon>
        <taxon>malvids</taxon>
        <taxon>Brassicales</taxon>
        <taxon>Brassicaceae</taxon>
        <taxon>Cardamineae</taxon>
        <taxon>Cardamine</taxon>
    </lineage>
</organism>
<proteinExistence type="predicted"/>
<dbReference type="AlphaFoldDB" id="A0ABD0ZKQ6"/>
<dbReference type="EMBL" id="JBANAX010000862">
    <property type="protein sequence ID" value="KAL1191019.1"/>
    <property type="molecule type" value="Genomic_DNA"/>
</dbReference>
<evidence type="ECO:0000259" key="1">
    <source>
        <dbReference type="Pfam" id="PF13966"/>
    </source>
</evidence>
<name>A0ABD0ZKQ6_CARAN</name>
<dbReference type="PANTHER" id="PTHR33116:SF84">
    <property type="entry name" value="RNA-DIRECTED DNA POLYMERASE"/>
    <property type="match status" value="1"/>
</dbReference>
<dbReference type="PANTHER" id="PTHR33116">
    <property type="entry name" value="REVERSE TRANSCRIPTASE ZINC-BINDING DOMAIN-CONTAINING PROTEIN-RELATED-RELATED"/>
    <property type="match status" value="1"/>
</dbReference>